<dbReference type="GO" id="GO:0016020">
    <property type="term" value="C:membrane"/>
    <property type="evidence" value="ECO:0007669"/>
    <property type="project" value="UniProtKB-SubCell"/>
</dbReference>
<comment type="similarity">
    <text evidence="4">Belongs to the copper transporter (Ctr) (TC 1.A.56) family. SLC31A subfamily.</text>
</comment>
<dbReference type="EMBL" id="CAJVPK010000143">
    <property type="protein sequence ID" value="CAG8459008.1"/>
    <property type="molecule type" value="Genomic_DNA"/>
</dbReference>
<evidence type="ECO:0000256" key="4">
    <source>
        <dbReference type="RuleBase" id="RU367022"/>
    </source>
</evidence>
<keyword evidence="4" id="KW-0813">Transport</keyword>
<evidence type="ECO:0000256" key="1">
    <source>
        <dbReference type="ARBA" id="ARBA00022692"/>
    </source>
</evidence>
<evidence type="ECO:0000256" key="2">
    <source>
        <dbReference type="ARBA" id="ARBA00022989"/>
    </source>
</evidence>
<keyword evidence="6" id="KW-1185">Reference proteome</keyword>
<sequence>MDSTDHEGHGGNSTCNSHMLWNWETKNVCIVFSWWSVNSIPILILSCLIVLLLATSFEVLRNLSRKYDRKIYSAAHSELEEGEGDSSNSSAANKNRFISIILGAGLGYFFFGKHTISGTLIGEREIVGCH</sequence>
<name>A0A9N8VQL8_9GLOM</name>
<dbReference type="InterPro" id="IPR007274">
    <property type="entry name" value="Cop_transporter"/>
</dbReference>
<dbReference type="PANTHER" id="PTHR12483:SF115">
    <property type="entry name" value="COPPER TRANSPORT PROTEIN"/>
    <property type="match status" value="1"/>
</dbReference>
<keyword evidence="1 4" id="KW-0812">Transmembrane</keyword>
<feature type="transmembrane region" description="Helical" evidence="4">
    <location>
        <begin position="40"/>
        <end position="60"/>
    </location>
</feature>
<proteinExistence type="inferred from homology"/>
<dbReference type="GO" id="GO:0005375">
    <property type="term" value="F:copper ion transmembrane transporter activity"/>
    <property type="evidence" value="ECO:0007669"/>
    <property type="project" value="UniProtKB-UniRule"/>
</dbReference>
<comment type="subcellular location">
    <subcellularLocation>
        <location evidence="4">Membrane</location>
        <topology evidence="4">Multi-pass membrane protein</topology>
    </subcellularLocation>
</comment>
<evidence type="ECO:0000256" key="3">
    <source>
        <dbReference type="ARBA" id="ARBA00023136"/>
    </source>
</evidence>
<keyword evidence="4" id="KW-0187">Copper transport</keyword>
<accession>A0A9N8VQL8</accession>
<dbReference type="PANTHER" id="PTHR12483">
    <property type="entry name" value="SOLUTE CARRIER FAMILY 31 COPPER TRANSPORTERS"/>
    <property type="match status" value="1"/>
</dbReference>
<dbReference type="OrthoDB" id="161814at2759"/>
<dbReference type="Pfam" id="PF04145">
    <property type="entry name" value="Ctr"/>
    <property type="match status" value="1"/>
</dbReference>
<dbReference type="Proteomes" id="UP000789706">
    <property type="component" value="Unassembled WGS sequence"/>
</dbReference>
<keyword evidence="4" id="KW-0406">Ion transport</keyword>
<keyword evidence="2 4" id="KW-1133">Transmembrane helix</keyword>
<organism evidence="5 6">
    <name type="scientific">Diversispora eburnea</name>
    <dbReference type="NCBI Taxonomy" id="1213867"/>
    <lineage>
        <taxon>Eukaryota</taxon>
        <taxon>Fungi</taxon>
        <taxon>Fungi incertae sedis</taxon>
        <taxon>Mucoromycota</taxon>
        <taxon>Glomeromycotina</taxon>
        <taxon>Glomeromycetes</taxon>
        <taxon>Diversisporales</taxon>
        <taxon>Diversisporaceae</taxon>
        <taxon>Diversispora</taxon>
    </lineage>
</organism>
<comment type="caution">
    <text evidence="5">The sequence shown here is derived from an EMBL/GenBank/DDBJ whole genome shotgun (WGS) entry which is preliminary data.</text>
</comment>
<dbReference type="AlphaFoldDB" id="A0A9N8VQL8"/>
<reference evidence="5" key="1">
    <citation type="submission" date="2021-06" db="EMBL/GenBank/DDBJ databases">
        <authorList>
            <person name="Kallberg Y."/>
            <person name="Tangrot J."/>
            <person name="Rosling A."/>
        </authorList>
    </citation>
    <scope>NUCLEOTIDE SEQUENCE</scope>
    <source>
        <strain evidence="5">AZ414A</strain>
    </source>
</reference>
<gene>
    <name evidence="5" type="ORF">DEBURN_LOCUS2575</name>
</gene>
<evidence type="ECO:0000313" key="5">
    <source>
        <dbReference type="EMBL" id="CAG8459008.1"/>
    </source>
</evidence>
<evidence type="ECO:0000313" key="6">
    <source>
        <dbReference type="Proteomes" id="UP000789706"/>
    </source>
</evidence>
<keyword evidence="4" id="KW-0186">Copper</keyword>
<protein>
    <recommendedName>
        <fullName evidence="4">Copper transport protein</fullName>
    </recommendedName>
</protein>
<keyword evidence="3 4" id="KW-0472">Membrane</keyword>